<evidence type="ECO:0000256" key="7">
    <source>
        <dbReference type="ARBA" id="ARBA00022771"/>
    </source>
</evidence>
<dbReference type="KEGG" id="vg:2716685"/>
<keyword evidence="3" id="KW-0941">Suppressor of RNA silencing</keyword>
<evidence type="ECO:0000313" key="11">
    <source>
        <dbReference type="EMBL" id="AAR89419.1"/>
    </source>
</evidence>
<dbReference type="GeneID" id="2716685"/>
<dbReference type="RefSeq" id="NP_958176.1">
    <property type="nucleotide sequence ID" value="NC_005343.1"/>
</dbReference>
<evidence type="ECO:0000256" key="3">
    <source>
        <dbReference type="ARBA" id="ARBA00022463"/>
    </source>
</evidence>
<sequence length="123" mass="14360">MVNMRKVLALMQVFRERYDHKCDFNFCDIAVSIVCRSELDFINEPGLSNYAKKRRAKRLGRCVRCFRVNPGFYFTKRCDGITCVPGISWNYDVEDYIKRGRVTGDRETPSTFHGYGYPVGHKT</sequence>
<dbReference type="Proteomes" id="UP000203562">
    <property type="component" value="Segment"/>
</dbReference>
<organism evidence="11 12">
    <name type="scientific">Poplar mosaic virus</name>
    <dbReference type="NCBI Taxonomy" id="12166"/>
    <lineage>
        <taxon>Viruses</taxon>
        <taxon>Riboviria</taxon>
        <taxon>Orthornavirae</taxon>
        <taxon>Kitrinoviricota</taxon>
        <taxon>Alsuviricetes</taxon>
        <taxon>Tymovirales</taxon>
        <taxon>Betaflexiviridae</taxon>
        <taxon>Quinvirinae</taxon>
        <taxon>Carlavirus</taxon>
        <taxon>Carlavirus populi</taxon>
    </lineage>
</organism>
<dbReference type="GO" id="GO:0008270">
    <property type="term" value="F:zinc ion binding"/>
    <property type="evidence" value="ECO:0007669"/>
    <property type="project" value="UniProtKB-KW"/>
</dbReference>
<evidence type="ECO:0000256" key="10">
    <source>
        <dbReference type="ARBA" id="ARBA00023280"/>
    </source>
</evidence>
<protein>
    <recommendedName>
        <fullName evidence="2">RNA silencing suppressor</fullName>
    </recommendedName>
</protein>
<accession>Q6RBY4</accession>
<dbReference type="EMBL" id="AY505475">
    <property type="protein sequence ID" value="AAR89419.1"/>
    <property type="molecule type" value="Genomic_RNA"/>
</dbReference>
<evidence type="ECO:0000256" key="2">
    <source>
        <dbReference type="ARBA" id="ARBA00017202"/>
    </source>
</evidence>
<comment type="similarity">
    <text evidence="1">Belongs to the carlaviruses nucleic acid-binding protein family.</text>
</comment>
<keyword evidence="12" id="KW-1185">Reference proteome</keyword>
<dbReference type="GO" id="GO:0052170">
    <property type="term" value="P:symbiont-mediated suppression of host innate immune response"/>
    <property type="evidence" value="ECO:0007669"/>
    <property type="project" value="UniProtKB-KW"/>
</dbReference>
<name>Q6RBY4_9VIRU</name>
<keyword evidence="7" id="KW-0863">Zinc-finger</keyword>
<keyword evidence="9" id="KW-0238">DNA-binding</keyword>
<evidence type="ECO:0000256" key="8">
    <source>
        <dbReference type="ARBA" id="ARBA00022833"/>
    </source>
</evidence>
<dbReference type="GO" id="GO:0003677">
    <property type="term" value="F:DNA binding"/>
    <property type="evidence" value="ECO:0007669"/>
    <property type="project" value="UniProtKB-KW"/>
</dbReference>
<dbReference type="OrthoDB" id="28055at10239"/>
<keyword evidence="4" id="KW-0945">Host-virus interaction</keyword>
<reference evidence="11 12" key="1">
    <citation type="journal article" date="2004" name="Arch. Virol.">
        <title>Complete nucleotide sequence of the genomic RNA of poplar mosaic virus (Genus Carlavirus).</title>
        <authorList>
            <person name="Smith C.M."/>
            <person name="Campbell M.M."/>
        </authorList>
    </citation>
    <scope>NUCLEOTIDE SEQUENCE [LARGE SCALE GENOMIC DNA]</scope>
    <source>
        <strain evidence="11">PV-0341</strain>
    </source>
</reference>
<keyword evidence="8" id="KW-0862">Zinc</keyword>
<proteinExistence type="inferred from homology"/>
<dbReference type="Pfam" id="PF01623">
    <property type="entry name" value="Carla_C4"/>
    <property type="match status" value="1"/>
</dbReference>
<evidence type="ECO:0000256" key="9">
    <source>
        <dbReference type="ARBA" id="ARBA00023125"/>
    </source>
</evidence>
<dbReference type="GO" id="GO:0006355">
    <property type="term" value="P:regulation of DNA-templated transcription"/>
    <property type="evidence" value="ECO:0007669"/>
    <property type="project" value="InterPro"/>
</dbReference>
<keyword evidence="10" id="KW-0899">Viral immunoevasion</keyword>
<evidence type="ECO:0000256" key="5">
    <source>
        <dbReference type="ARBA" id="ARBA00022632"/>
    </source>
</evidence>
<gene>
    <name evidence="11" type="primary">ORF6</name>
</gene>
<evidence type="ECO:0000256" key="6">
    <source>
        <dbReference type="ARBA" id="ARBA00022723"/>
    </source>
</evidence>
<evidence type="ECO:0000256" key="4">
    <source>
        <dbReference type="ARBA" id="ARBA00022581"/>
    </source>
</evidence>
<evidence type="ECO:0000256" key="1">
    <source>
        <dbReference type="ARBA" id="ARBA00006158"/>
    </source>
</evidence>
<evidence type="ECO:0000313" key="12">
    <source>
        <dbReference type="Proteomes" id="UP000203562"/>
    </source>
</evidence>
<keyword evidence="6" id="KW-0479">Metal-binding</keyword>
<keyword evidence="5" id="KW-1090">Inhibition of host innate immune response by virus</keyword>
<dbReference type="InterPro" id="IPR002568">
    <property type="entry name" value="Carla-bd"/>
</dbReference>